<proteinExistence type="predicted"/>
<feature type="domain" description="PDZ" evidence="4">
    <location>
        <begin position="60"/>
        <end position="133"/>
    </location>
</feature>
<evidence type="ECO:0000259" key="4">
    <source>
        <dbReference type="PROSITE" id="PS50106"/>
    </source>
</evidence>
<keyword evidence="1" id="KW-0001">2Fe-2S</keyword>
<dbReference type="CDD" id="cd00207">
    <property type="entry name" value="fer2"/>
    <property type="match status" value="1"/>
</dbReference>
<keyword evidence="1" id="KW-0479">Metal-binding</keyword>
<dbReference type="Pfam" id="PF00111">
    <property type="entry name" value="Fer2"/>
    <property type="match status" value="1"/>
</dbReference>
<dbReference type="PROSITE" id="PS50106">
    <property type="entry name" value="PDZ"/>
    <property type="match status" value="1"/>
</dbReference>
<gene>
    <name evidence="6" type="ORF">HAKA00212_LOCUS23190</name>
</gene>
<accession>A0A7S3YA98</accession>
<dbReference type="Pfam" id="PF00595">
    <property type="entry name" value="PDZ"/>
    <property type="match status" value="1"/>
</dbReference>
<dbReference type="InterPro" id="IPR012675">
    <property type="entry name" value="Beta-grasp_dom_sf"/>
</dbReference>
<protein>
    <recommendedName>
        <fullName evidence="7">PDZ domain-containing protein</fullName>
    </recommendedName>
</protein>
<dbReference type="SMART" id="SM00228">
    <property type="entry name" value="PDZ"/>
    <property type="match status" value="1"/>
</dbReference>
<dbReference type="Gene3D" id="2.30.42.10">
    <property type="match status" value="1"/>
</dbReference>
<dbReference type="Gene3D" id="3.10.20.30">
    <property type="match status" value="1"/>
</dbReference>
<evidence type="ECO:0000256" key="1">
    <source>
        <dbReference type="ARBA" id="ARBA00022714"/>
    </source>
</evidence>
<dbReference type="GO" id="GO:0051537">
    <property type="term" value="F:2 iron, 2 sulfur cluster binding"/>
    <property type="evidence" value="ECO:0007669"/>
    <property type="project" value="UniProtKB-KW"/>
</dbReference>
<keyword evidence="2" id="KW-0411">Iron-sulfur</keyword>
<dbReference type="InterPro" id="IPR036010">
    <property type="entry name" value="2Fe-2S_ferredoxin-like_sf"/>
</dbReference>
<evidence type="ECO:0000259" key="5">
    <source>
        <dbReference type="PROSITE" id="PS51085"/>
    </source>
</evidence>
<reference evidence="6" key="1">
    <citation type="submission" date="2021-01" db="EMBL/GenBank/DDBJ databases">
        <authorList>
            <person name="Corre E."/>
            <person name="Pelletier E."/>
            <person name="Niang G."/>
            <person name="Scheremetjew M."/>
            <person name="Finn R."/>
            <person name="Kale V."/>
            <person name="Holt S."/>
            <person name="Cochrane G."/>
            <person name="Meng A."/>
            <person name="Brown T."/>
            <person name="Cohen L."/>
        </authorList>
    </citation>
    <scope>NUCLEOTIDE SEQUENCE</scope>
    <source>
        <strain evidence="6">CCMP3107</strain>
    </source>
</reference>
<dbReference type="SUPFAM" id="SSF54292">
    <property type="entry name" value="2Fe-2S ferredoxin-like"/>
    <property type="match status" value="1"/>
</dbReference>
<dbReference type="InterPro" id="IPR036034">
    <property type="entry name" value="PDZ_sf"/>
</dbReference>
<dbReference type="InterPro" id="IPR001478">
    <property type="entry name" value="PDZ"/>
</dbReference>
<dbReference type="PROSITE" id="PS51085">
    <property type="entry name" value="2FE2S_FER_2"/>
    <property type="match status" value="1"/>
</dbReference>
<dbReference type="AlphaFoldDB" id="A0A7S3YA98"/>
<dbReference type="SUPFAM" id="SSF50156">
    <property type="entry name" value="PDZ domain-like"/>
    <property type="match status" value="1"/>
</dbReference>
<keyword evidence="3" id="KW-0732">Signal</keyword>
<keyword evidence="1" id="KW-0408">Iron</keyword>
<dbReference type="EMBL" id="HBIU01052444">
    <property type="protein sequence ID" value="CAE0645644.1"/>
    <property type="molecule type" value="Transcribed_RNA"/>
</dbReference>
<sequence>MMAMAIHLFKVGALTLLLVLGVSAFHTAPHNCRRSCLCLSSQQASETSQDAQVFSLAKPMGLVLEEVEEGKASGVSIVDINPDGSAGRIGEIQKGMRLLAVNGQDCTSCTFDEVMDKLIAADGEVQVTLQSSSPKQTLVVPDAIQPLEAPKEKVEPPPEGPFEVIVLNGEEKRVLTIQAGANLRKELLANGVEVYAGMAKLTNCNGGGQCGTCAVEVVAGEGLGPARSEWEEGKLRGRPGSHRLACMNTVAGPVSVRVKPSKK</sequence>
<feature type="domain" description="2Fe-2S ferredoxin-type" evidence="5">
    <location>
        <begin position="162"/>
        <end position="263"/>
    </location>
</feature>
<evidence type="ECO:0000256" key="2">
    <source>
        <dbReference type="ARBA" id="ARBA00023014"/>
    </source>
</evidence>
<evidence type="ECO:0008006" key="7">
    <source>
        <dbReference type="Google" id="ProtNLM"/>
    </source>
</evidence>
<dbReference type="CDD" id="cd00136">
    <property type="entry name" value="PDZ_canonical"/>
    <property type="match status" value="1"/>
</dbReference>
<organism evidence="6">
    <name type="scientific">Heterosigma akashiwo</name>
    <name type="common">Chromophytic alga</name>
    <name type="synonym">Heterosigma carterae</name>
    <dbReference type="NCBI Taxonomy" id="2829"/>
    <lineage>
        <taxon>Eukaryota</taxon>
        <taxon>Sar</taxon>
        <taxon>Stramenopiles</taxon>
        <taxon>Ochrophyta</taxon>
        <taxon>Raphidophyceae</taxon>
        <taxon>Chattonellales</taxon>
        <taxon>Chattonellaceae</taxon>
        <taxon>Heterosigma</taxon>
    </lineage>
</organism>
<name>A0A7S3YA98_HETAK</name>
<dbReference type="InterPro" id="IPR001041">
    <property type="entry name" value="2Fe-2S_ferredoxin-type"/>
</dbReference>
<feature type="chain" id="PRO_5031026446" description="PDZ domain-containing protein" evidence="3">
    <location>
        <begin position="25"/>
        <end position="263"/>
    </location>
</feature>
<feature type="signal peptide" evidence="3">
    <location>
        <begin position="1"/>
        <end position="24"/>
    </location>
</feature>
<evidence type="ECO:0000256" key="3">
    <source>
        <dbReference type="SAM" id="SignalP"/>
    </source>
</evidence>
<evidence type="ECO:0000313" key="6">
    <source>
        <dbReference type="EMBL" id="CAE0645644.1"/>
    </source>
</evidence>